<feature type="binding site" description="axial binding residue" evidence="6">
    <location>
        <position position="144"/>
    </location>
    <ligand>
        <name>heme c</name>
        <dbReference type="ChEBI" id="CHEBI:61717"/>
    </ligand>
    <ligandPart>
        <name>Fe</name>
        <dbReference type="ChEBI" id="CHEBI:18248"/>
    </ligandPart>
</feature>
<proteinExistence type="predicted"/>
<dbReference type="AlphaFoldDB" id="A0A1H6NKB3"/>
<evidence type="ECO:0000256" key="1">
    <source>
        <dbReference type="ARBA" id="ARBA00022448"/>
    </source>
</evidence>
<evidence type="ECO:0000256" key="5">
    <source>
        <dbReference type="ARBA" id="ARBA00023004"/>
    </source>
</evidence>
<dbReference type="Gene3D" id="1.20.120.10">
    <property type="entry name" value="Cytochrome c/b562"/>
    <property type="match status" value="1"/>
</dbReference>
<dbReference type="PROSITE" id="PS51009">
    <property type="entry name" value="CYTCII"/>
    <property type="match status" value="1"/>
</dbReference>
<evidence type="ECO:0000256" key="8">
    <source>
        <dbReference type="SAM" id="SignalP"/>
    </source>
</evidence>
<dbReference type="OrthoDB" id="7596534at2"/>
<dbReference type="InterPro" id="IPR015984">
    <property type="entry name" value="Cyt_c_prime_subgr"/>
</dbReference>
<dbReference type="EMBL" id="FNXG01000016">
    <property type="protein sequence ID" value="SEI13570.1"/>
    <property type="molecule type" value="Genomic_DNA"/>
</dbReference>
<feature type="binding site" description="covalent" evidence="7">
    <location>
        <position position="140"/>
    </location>
    <ligand>
        <name>heme c</name>
        <dbReference type="ChEBI" id="CHEBI:61717"/>
    </ligand>
</feature>
<keyword evidence="2 7" id="KW-0349">Heme</keyword>
<comment type="PTM">
    <text evidence="7">Binds 1 heme group per subunit.</text>
</comment>
<accession>A0A1H6NKB3</accession>
<feature type="signal peptide" evidence="8">
    <location>
        <begin position="1"/>
        <end position="18"/>
    </location>
</feature>
<organism evidence="9 10">
    <name type="scientific">Paracoccus alkenifer</name>
    <dbReference type="NCBI Taxonomy" id="65735"/>
    <lineage>
        <taxon>Bacteria</taxon>
        <taxon>Pseudomonadati</taxon>
        <taxon>Pseudomonadota</taxon>
        <taxon>Alphaproteobacteria</taxon>
        <taxon>Rhodobacterales</taxon>
        <taxon>Paracoccaceae</taxon>
        <taxon>Paracoccus</taxon>
    </lineage>
</organism>
<evidence type="ECO:0000256" key="4">
    <source>
        <dbReference type="ARBA" id="ARBA00022982"/>
    </source>
</evidence>
<dbReference type="InterPro" id="IPR010980">
    <property type="entry name" value="Cyt_c/b562"/>
</dbReference>
<dbReference type="InterPro" id="IPR012127">
    <property type="entry name" value="Cyt_c_prime"/>
</dbReference>
<sequence length="150" mass="15770">MRLILAAAFAAIPVLAIAQDNSVEQDALKARQGYMVAISANMGPLAAMAKGDMEYNEEQAVFHASNLAALGNYEVEMHFLPGTAQGELEGSHALAKTWDNLDDVRAKHDDFKVAAAAAPEGVKGGQAQVGAVVQSLGGTCKACHDNYRAK</sequence>
<feature type="binding site" description="covalent" evidence="7">
    <location>
        <position position="143"/>
    </location>
    <ligand>
        <name>heme c</name>
        <dbReference type="ChEBI" id="CHEBI:61717"/>
    </ligand>
</feature>
<feature type="chain" id="PRO_5011525135" evidence="8">
    <location>
        <begin position="19"/>
        <end position="150"/>
    </location>
</feature>
<dbReference type="PRINTS" id="PR00608">
    <property type="entry name" value="CYTCHROMECII"/>
</dbReference>
<evidence type="ECO:0000256" key="7">
    <source>
        <dbReference type="PIRSR" id="PIRSR000027-2"/>
    </source>
</evidence>
<dbReference type="GO" id="GO:0022900">
    <property type="term" value="P:electron transport chain"/>
    <property type="evidence" value="ECO:0007669"/>
    <property type="project" value="InterPro"/>
</dbReference>
<keyword evidence="4" id="KW-0249">Electron transport</keyword>
<keyword evidence="10" id="KW-1185">Reference proteome</keyword>
<keyword evidence="5 6" id="KW-0408">Iron</keyword>
<evidence type="ECO:0000313" key="9">
    <source>
        <dbReference type="EMBL" id="SEI13570.1"/>
    </source>
</evidence>
<keyword evidence="8" id="KW-0732">Signal</keyword>
<dbReference type="SUPFAM" id="SSF47175">
    <property type="entry name" value="Cytochromes"/>
    <property type="match status" value="1"/>
</dbReference>
<evidence type="ECO:0000313" key="10">
    <source>
        <dbReference type="Proteomes" id="UP000199125"/>
    </source>
</evidence>
<evidence type="ECO:0000256" key="3">
    <source>
        <dbReference type="ARBA" id="ARBA00022723"/>
    </source>
</evidence>
<dbReference type="GO" id="GO:0005506">
    <property type="term" value="F:iron ion binding"/>
    <property type="evidence" value="ECO:0007669"/>
    <property type="project" value="InterPro"/>
</dbReference>
<dbReference type="Proteomes" id="UP000199125">
    <property type="component" value="Unassembled WGS sequence"/>
</dbReference>
<evidence type="ECO:0000256" key="2">
    <source>
        <dbReference type="ARBA" id="ARBA00022617"/>
    </source>
</evidence>
<gene>
    <name evidence="9" type="ORF">SAMN04488075_0099</name>
</gene>
<protein>
    <submittedName>
        <fullName evidence="9">Cytochrome c556</fullName>
    </submittedName>
</protein>
<dbReference type="RefSeq" id="WP_090849231.1">
    <property type="nucleotide sequence ID" value="NZ_FNXG01000016.1"/>
</dbReference>
<dbReference type="GO" id="GO:0042597">
    <property type="term" value="C:periplasmic space"/>
    <property type="evidence" value="ECO:0007669"/>
    <property type="project" value="InterPro"/>
</dbReference>
<keyword evidence="3 6" id="KW-0479">Metal-binding</keyword>
<dbReference type="GO" id="GO:0009055">
    <property type="term" value="F:electron transfer activity"/>
    <property type="evidence" value="ECO:0007669"/>
    <property type="project" value="InterPro"/>
</dbReference>
<reference evidence="10" key="1">
    <citation type="submission" date="2016-10" db="EMBL/GenBank/DDBJ databases">
        <authorList>
            <person name="Varghese N."/>
            <person name="Submissions S."/>
        </authorList>
    </citation>
    <scope>NUCLEOTIDE SEQUENCE [LARGE SCALE GENOMIC DNA]</scope>
    <source>
        <strain evidence="10">DSM 11593</strain>
    </source>
</reference>
<dbReference type="Pfam" id="PF01322">
    <property type="entry name" value="Cytochrom_C_2"/>
    <property type="match status" value="1"/>
</dbReference>
<dbReference type="InterPro" id="IPR002321">
    <property type="entry name" value="Cyt_c_II"/>
</dbReference>
<name>A0A1H6NKB3_9RHOB</name>
<keyword evidence="1" id="KW-0813">Transport</keyword>
<dbReference type="GO" id="GO:0020037">
    <property type="term" value="F:heme binding"/>
    <property type="evidence" value="ECO:0007669"/>
    <property type="project" value="InterPro"/>
</dbReference>
<evidence type="ECO:0000256" key="6">
    <source>
        <dbReference type="PIRSR" id="PIRSR000027-1"/>
    </source>
</evidence>
<dbReference type="STRING" id="65735.SAMN04488075_0099"/>
<dbReference type="PIRSF" id="PIRSF000027">
    <property type="entry name" value="Cytc_c_prime"/>
    <property type="match status" value="1"/>
</dbReference>